<feature type="domain" description="HTH marR-type" evidence="1">
    <location>
        <begin position="14"/>
        <end position="146"/>
    </location>
</feature>
<dbReference type="Proteomes" id="UP001499841">
    <property type="component" value="Unassembled WGS sequence"/>
</dbReference>
<dbReference type="SMART" id="SM00347">
    <property type="entry name" value="HTH_MARR"/>
    <property type="match status" value="1"/>
</dbReference>
<dbReference type="PRINTS" id="PR00598">
    <property type="entry name" value="HTHMARR"/>
</dbReference>
<proteinExistence type="predicted"/>
<sequence>MSTQRQDRGPGGHAEDFGWSLGVLLRAYQDAMSGVLADLPHGHRGYQIISTVVHGDQPSQLALAAHLGIDRSVMTYLIDDLVEAGLVERRPNPADRRQRKIVATDAGTRTLAELERRVQDAQDAVLAPLGPDERETLCTLVRRVACDVRDIDTRQDPCEVADELLGPRHHGVAAKR</sequence>
<comment type="caution">
    <text evidence="2">The sequence shown here is derived from an EMBL/GenBank/DDBJ whole genome shotgun (WGS) entry which is preliminary data.</text>
</comment>
<dbReference type="Pfam" id="PF12802">
    <property type="entry name" value="MarR_2"/>
    <property type="match status" value="1"/>
</dbReference>
<dbReference type="PROSITE" id="PS50995">
    <property type="entry name" value="HTH_MARR_2"/>
    <property type="match status" value="1"/>
</dbReference>
<dbReference type="SUPFAM" id="SSF46785">
    <property type="entry name" value="Winged helix' DNA-binding domain"/>
    <property type="match status" value="1"/>
</dbReference>
<accession>A0ABP8EXC0</accession>
<dbReference type="Gene3D" id="1.10.10.10">
    <property type="entry name" value="Winged helix-like DNA-binding domain superfamily/Winged helix DNA-binding domain"/>
    <property type="match status" value="1"/>
</dbReference>
<evidence type="ECO:0000259" key="1">
    <source>
        <dbReference type="PROSITE" id="PS50995"/>
    </source>
</evidence>
<dbReference type="EMBL" id="BAABBA010000016">
    <property type="protein sequence ID" value="GAA4288647.1"/>
    <property type="molecule type" value="Genomic_DNA"/>
</dbReference>
<reference evidence="3" key="1">
    <citation type="journal article" date="2019" name="Int. J. Syst. Evol. Microbiol.">
        <title>The Global Catalogue of Microorganisms (GCM) 10K type strain sequencing project: providing services to taxonomists for standard genome sequencing and annotation.</title>
        <authorList>
            <consortium name="The Broad Institute Genomics Platform"/>
            <consortium name="The Broad Institute Genome Sequencing Center for Infectious Disease"/>
            <person name="Wu L."/>
            <person name="Ma J."/>
        </authorList>
    </citation>
    <scope>NUCLEOTIDE SEQUENCE [LARGE SCALE GENOMIC DNA]</scope>
    <source>
        <strain evidence="3">JCM 17459</strain>
    </source>
</reference>
<organism evidence="2 3">
    <name type="scientific">Georgenia daeguensis</name>
    <dbReference type="NCBI Taxonomy" id="908355"/>
    <lineage>
        <taxon>Bacteria</taxon>
        <taxon>Bacillati</taxon>
        <taxon>Actinomycetota</taxon>
        <taxon>Actinomycetes</taxon>
        <taxon>Micrococcales</taxon>
        <taxon>Bogoriellaceae</taxon>
        <taxon>Georgenia</taxon>
    </lineage>
</organism>
<dbReference type="PANTHER" id="PTHR33164:SF43">
    <property type="entry name" value="HTH-TYPE TRANSCRIPTIONAL REPRESSOR YETL"/>
    <property type="match status" value="1"/>
</dbReference>
<dbReference type="InterPro" id="IPR036390">
    <property type="entry name" value="WH_DNA-bd_sf"/>
</dbReference>
<dbReference type="InterPro" id="IPR036388">
    <property type="entry name" value="WH-like_DNA-bd_sf"/>
</dbReference>
<evidence type="ECO:0000313" key="3">
    <source>
        <dbReference type="Proteomes" id="UP001499841"/>
    </source>
</evidence>
<dbReference type="PANTHER" id="PTHR33164">
    <property type="entry name" value="TRANSCRIPTIONAL REGULATOR, MARR FAMILY"/>
    <property type="match status" value="1"/>
</dbReference>
<dbReference type="RefSeq" id="WP_345042857.1">
    <property type="nucleotide sequence ID" value="NZ_BAABBA010000016.1"/>
</dbReference>
<protein>
    <recommendedName>
        <fullName evidence="1">HTH marR-type domain-containing protein</fullName>
    </recommendedName>
</protein>
<dbReference type="InterPro" id="IPR039422">
    <property type="entry name" value="MarR/SlyA-like"/>
</dbReference>
<keyword evidence="3" id="KW-1185">Reference proteome</keyword>
<dbReference type="InterPro" id="IPR000835">
    <property type="entry name" value="HTH_MarR-typ"/>
</dbReference>
<evidence type="ECO:0000313" key="2">
    <source>
        <dbReference type="EMBL" id="GAA4288647.1"/>
    </source>
</evidence>
<gene>
    <name evidence="2" type="ORF">GCM10022262_30070</name>
</gene>
<name>A0ABP8EXC0_9MICO</name>